<sequence length="82" mass="9740">MDEAEASGQVWRDEVRRRVTAEQDRDALARLVEDDADPFEVELYERAADPRTLVIDRAQRRRAGQHERRVRRLRQRSREVGP</sequence>
<evidence type="ECO:0000313" key="3">
    <source>
        <dbReference type="Proteomes" id="UP000462055"/>
    </source>
</evidence>
<feature type="region of interest" description="Disordered" evidence="1">
    <location>
        <begin position="57"/>
        <end position="82"/>
    </location>
</feature>
<dbReference type="Proteomes" id="UP000462055">
    <property type="component" value="Unassembled WGS sequence"/>
</dbReference>
<name>A0A6I4MP31_9ACTN</name>
<proteinExistence type="predicted"/>
<organism evidence="2 3">
    <name type="scientific">Actinomadura physcomitrii</name>
    <dbReference type="NCBI Taxonomy" id="2650748"/>
    <lineage>
        <taxon>Bacteria</taxon>
        <taxon>Bacillati</taxon>
        <taxon>Actinomycetota</taxon>
        <taxon>Actinomycetes</taxon>
        <taxon>Streptosporangiales</taxon>
        <taxon>Thermomonosporaceae</taxon>
        <taxon>Actinomadura</taxon>
    </lineage>
</organism>
<evidence type="ECO:0000256" key="1">
    <source>
        <dbReference type="SAM" id="MobiDB-lite"/>
    </source>
</evidence>
<gene>
    <name evidence="2" type="ORF">F8568_035710</name>
</gene>
<dbReference type="AlphaFoldDB" id="A0A6I4MP31"/>
<protein>
    <submittedName>
        <fullName evidence="2">Uncharacterized protein</fullName>
    </submittedName>
</protein>
<evidence type="ECO:0000313" key="2">
    <source>
        <dbReference type="EMBL" id="MWA05617.1"/>
    </source>
</evidence>
<dbReference type="EMBL" id="WBMS02000039">
    <property type="protein sequence ID" value="MWA05617.1"/>
    <property type="molecule type" value="Genomic_DNA"/>
</dbReference>
<keyword evidence="3" id="KW-1185">Reference proteome</keyword>
<reference evidence="2" key="1">
    <citation type="submission" date="2019-12" db="EMBL/GenBank/DDBJ databases">
        <title>Actinomadura physcomitrii sp. nov., a novel actinomycete isolated from moss [Physcomitrium sphaericum (Ludw) Fuernr].</title>
        <authorList>
            <person name="Zhuang X."/>
        </authorList>
    </citation>
    <scope>NUCLEOTIDE SEQUENCE [LARGE SCALE GENOMIC DNA]</scope>
    <source>
        <strain evidence="2">LD22</strain>
    </source>
</reference>
<comment type="caution">
    <text evidence="2">The sequence shown here is derived from an EMBL/GenBank/DDBJ whole genome shotgun (WGS) entry which is preliminary data.</text>
</comment>
<accession>A0A6I4MP31</accession>
<feature type="compositionally biased region" description="Basic residues" evidence="1">
    <location>
        <begin position="59"/>
        <end position="75"/>
    </location>
</feature>